<dbReference type="Proteomes" id="UP001289374">
    <property type="component" value="Unassembled WGS sequence"/>
</dbReference>
<dbReference type="EMBL" id="JACGWL010000715">
    <property type="protein sequence ID" value="KAK4382338.1"/>
    <property type="molecule type" value="Genomic_DNA"/>
</dbReference>
<evidence type="ECO:0000313" key="3">
    <source>
        <dbReference type="Proteomes" id="UP001289374"/>
    </source>
</evidence>
<accession>A0AAE1T647</accession>
<organism evidence="2 3">
    <name type="scientific">Sesamum angolense</name>
    <dbReference type="NCBI Taxonomy" id="2727404"/>
    <lineage>
        <taxon>Eukaryota</taxon>
        <taxon>Viridiplantae</taxon>
        <taxon>Streptophyta</taxon>
        <taxon>Embryophyta</taxon>
        <taxon>Tracheophyta</taxon>
        <taxon>Spermatophyta</taxon>
        <taxon>Magnoliopsida</taxon>
        <taxon>eudicotyledons</taxon>
        <taxon>Gunneridae</taxon>
        <taxon>Pentapetalae</taxon>
        <taxon>asterids</taxon>
        <taxon>lamiids</taxon>
        <taxon>Lamiales</taxon>
        <taxon>Pedaliaceae</taxon>
        <taxon>Sesamum</taxon>
    </lineage>
</organism>
<comment type="caution">
    <text evidence="2">The sequence shown here is derived from an EMBL/GenBank/DDBJ whole genome shotgun (WGS) entry which is preliminary data.</text>
</comment>
<proteinExistence type="predicted"/>
<gene>
    <name evidence="2" type="ORF">Sango_2881600</name>
</gene>
<feature type="compositionally biased region" description="Basic residues" evidence="1">
    <location>
        <begin position="21"/>
        <end position="32"/>
    </location>
</feature>
<feature type="region of interest" description="Disordered" evidence="1">
    <location>
        <begin position="13"/>
        <end position="37"/>
    </location>
</feature>
<reference evidence="2" key="2">
    <citation type="journal article" date="2024" name="Plant">
        <title>Genomic evolution and insights into agronomic trait innovations of Sesamum species.</title>
        <authorList>
            <person name="Miao H."/>
            <person name="Wang L."/>
            <person name="Qu L."/>
            <person name="Liu H."/>
            <person name="Sun Y."/>
            <person name="Le M."/>
            <person name="Wang Q."/>
            <person name="Wei S."/>
            <person name="Zheng Y."/>
            <person name="Lin W."/>
            <person name="Duan Y."/>
            <person name="Cao H."/>
            <person name="Xiong S."/>
            <person name="Wang X."/>
            <person name="Wei L."/>
            <person name="Li C."/>
            <person name="Ma Q."/>
            <person name="Ju M."/>
            <person name="Zhao R."/>
            <person name="Li G."/>
            <person name="Mu C."/>
            <person name="Tian Q."/>
            <person name="Mei H."/>
            <person name="Zhang T."/>
            <person name="Gao T."/>
            <person name="Zhang H."/>
        </authorList>
    </citation>
    <scope>NUCLEOTIDE SEQUENCE</scope>
    <source>
        <strain evidence="2">K16</strain>
    </source>
</reference>
<dbReference type="AlphaFoldDB" id="A0AAE1T647"/>
<reference evidence="2" key="1">
    <citation type="submission" date="2020-06" db="EMBL/GenBank/DDBJ databases">
        <authorList>
            <person name="Li T."/>
            <person name="Hu X."/>
            <person name="Zhang T."/>
            <person name="Song X."/>
            <person name="Zhang H."/>
            <person name="Dai N."/>
            <person name="Sheng W."/>
            <person name="Hou X."/>
            <person name="Wei L."/>
        </authorList>
    </citation>
    <scope>NUCLEOTIDE SEQUENCE</scope>
    <source>
        <strain evidence="2">K16</strain>
        <tissue evidence="2">Leaf</tissue>
    </source>
</reference>
<sequence>MFLSSHHFAQIPRLPTVQEKPKRRSSVLHRRNTPTQPCHRTIKCRKAFHQIKTPMMDSFAVSQISSCAPNQDSRWGFLWNRDIEIPFEFDSLSKIRERKRSLAGQGAVLLNILSKYAVSSMIEGNEEMSTCELSGRNITFPKYICGELGEISTPGSRMTWLDQIDIAAASRHGIRHVSVTILLDLPTVVIPQHPNILDCDIFFRIKLHMGPYRY</sequence>
<protein>
    <submittedName>
        <fullName evidence="2">Uncharacterized protein</fullName>
    </submittedName>
</protein>
<keyword evidence="3" id="KW-1185">Reference proteome</keyword>
<name>A0AAE1T647_9LAMI</name>
<evidence type="ECO:0000313" key="2">
    <source>
        <dbReference type="EMBL" id="KAK4382338.1"/>
    </source>
</evidence>
<evidence type="ECO:0000256" key="1">
    <source>
        <dbReference type="SAM" id="MobiDB-lite"/>
    </source>
</evidence>